<accession>A0ABN8BI34</accession>
<evidence type="ECO:0000313" key="2">
    <source>
        <dbReference type="Proteomes" id="UP000789707"/>
    </source>
</evidence>
<dbReference type="InterPro" id="IPR013078">
    <property type="entry name" value="His_Pase_superF_clade-1"/>
</dbReference>
<dbReference type="InterPro" id="IPR050275">
    <property type="entry name" value="PGM_Phosphatase"/>
</dbReference>
<dbReference type="GO" id="GO:0016787">
    <property type="term" value="F:hydrolase activity"/>
    <property type="evidence" value="ECO:0007669"/>
    <property type="project" value="UniProtKB-KW"/>
</dbReference>
<name>A0ABN8BI34_9LACO</name>
<dbReference type="Proteomes" id="UP000789707">
    <property type="component" value="Unassembled WGS sequence"/>
</dbReference>
<dbReference type="Gene3D" id="3.40.50.1240">
    <property type="entry name" value="Phosphoglycerate mutase-like"/>
    <property type="match status" value="1"/>
</dbReference>
<dbReference type="RefSeq" id="WP_230096338.1">
    <property type="nucleotide sequence ID" value="NZ_CAKKNS010000001.1"/>
</dbReference>
<dbReference type="PANTHER" id="PTHR48100:SF1">
    <property type="entry name" value="HISTIDINE PHOSPHATASE FAMILY PROTEIN-RELATED"/>
    <property type="match status" value="1"/>
</dbReference>
<proteinExistence type="predicted"/>
<evidence type="ECO:0000313" key="1">
    <source>
        <dbReference type="EMBL" id="CAH0416279.1"/>
    </source>
</evidence>
<keyword evidence="1" id="KW-0378">Hydrolase</keyword>
<keyword evidence="2" id="KW-1185">Reference proteome</keyword>
<dbReference type="SMART" id="SM00855">
    <property type="entry name" value="PGAM"/>
    <property type="match status" value="1"/>
</dbReference>
<dbReference type="CDD" id="cd07067">
    <property type="entry name" value="HP_PGM_like"/>
    <property type="match status" value="1"/>
</dbReference>
<dbReference type="EMBL" id="CAKKNS010000001">
    <property type="protein sequence ID" value="CAH0416279.1"/>
    <property type="molecule type" value="Genomic_DNA"/>
</dbReference>
<dbReference type="InterPro" id="IPR029033">
    <property type="entry name" value="His_PPase_superfam"/>
</dbReference>
<dbReference type="PANTHER" id="PTHR48100">
    <property type="entry name" value="BROAD-SPECIFICITY PHOSPHATASE YOR283W-RELATED"/>
    <property type="match status" value="1"/>
</dbReference>
<dbReference type="Pfam" id="PF00300">
    <property type="entry name" value="His_Phos_1"/>
    <property type="match status" value="1"/>
</dbReference>
<organism evidence="1 2">
    <name type="scientific">Periweissella fabaria</name>
    <dbReference type="NCBI Taxonomy" id="546157"/>
    <lineage>
        <taxon>Bacteria</taxon>
        <taxon>Bacillati</taxon>
        <taxon>Bacillota</taxon>
        <taxon>Bacilli</taxon>
        <taxon>Lactobacillales</taxon>
        <taxon>Lactobacillaceae</taxon>
        <taxon>Periweissella</taxon>
    </lineage>
</organism>
<dbReference type="EC" id="3.1.3.3" evidence="1"/>
<gene>
    <name evidence="1" type="primary">pspA</name>
    <name evidence="1" type="ORF">WFA24289_00578</name>
</gene>
<comment type="caution">
    <text evidence="1">The sequence shown here is derived from an EMBL/GenBank/DDBJ whole genome shotgun (WGS) entry which is preliminary data.</text>
</comment>
<reference evidence="1 2" key="1">
    <citation type="submission" date="2021-11" db="EMBL/GenBank/DDBJ databases">
        <authorList>
            <person name="Depoorter E."/>
        </authorList>
    </citation>
    <scope>NUCLEOTIDE SEQUENCE [LARGE SCALE GENOMIC DNA]</scope>
    <source>
        <strain evidence="1 2">LMG 24289</strain>
    </source>
</reference>
<protein>
    <submittedName>
        <fullName evidence="1">Phosphoserine phosphatase 1</fullName>
        <ecNumber evidence="1">3.1.3.3</ecNumber>
    </submittedName>
</protein>
<sequence length="220" mass="24363">MTKVYFVRHGKTEWNLEGRYQGANGDSELLNESWQQIKQLGAYLRDAGIVFDHVYASPIKRARQTAFGVWPYLAGNPSLTLKSGLKEFALGKWEGQKFEDVKAQYPQLYLGFRENPELWDGAVIDAESFEDVMQRFTSTVKTAVAANQPDANLLFVSHGAAITAGVGALLDVPLAQVRARGGISNTSLTILETTDNEHYTEIIRNQTDYLSAAQSATDTI</sequence>
<dbReference type="SUPFAM" id="SSF53254">
    <property type="entry name" value="Phosphoglycerate mutase-like"/>
    <property type="match status" value="1"/>
</dbReference>